<protein>
    <recommendedName>
        <fullName evidence="4">DUF4760 domain-containing protein</fullName>
    </recommendedName>
</protein>
<name>A0ABM6NIR2_PSEO7</name>
<feature type="transmembrane region" description="Helical" evidence="1">
    <location>
        <begin position="34"/>
        <end position="55"/>
    </location>
</feature>
<evidence type="ECO:0000313" key="3">
    <source>
        <dbReference type="Proteomes" id="UP000016521"/>
    </source>
</evidence>
<keyword evidence="3" id="KW-1185">Reference proteome</keyword>
<dbReference type="RefSeq" id="WP_010368683.1">
    <property type="nucleotide sequence ID" value="NZ_CP011924.1"/>
</dbReference>
<accession>A0ABM6NIR2</accession>
<dbReference type="EMBL" id="CP011924">
    <property type="protein sequence ID" value="ATD08885.1"/>
    <property type="molecule type" value="Genomic_DNA"/>
</dbReference>
<evidence type="ECO:0000256" key="1">
    <source>
        <dbReference type="SAM" id="Phobius"/>
    </source>
</evidence>
<sequence length="210" mass="23838">MFLLKNTQIFIVCISLIIIGAIFEPLISQPIFSLISLLSGIGGIVGGVCAVFAFFQWREQVHHGKKLDVLEALEKVHLTGSSLDMAVGSMYLDMMNFAENEGEDVKNQYKERYKLSHRRYLKGVDKINLLHAELLVKSRLLEVINQDHKVHILMTNVISVGKEITLAKIPESLQTGDEARRIVGFIFHHFGNNNNKVCSEYRNYLHNSLK</sequence>
<dbReference type="Proteomes" id="UP000016521">
    <property type="component" value="Chromosome I"/>
</dbReference>
<keyword evidence="1" id="KW-1133">Transmembrane helix</keyword>
<reference evidence="2 3" key="1">
    <citation type="submission" date="2015-06" db="EMBL/GenBank/DDBJ databases">
        <authorList>
            <person name="Xie B.-B."/>
            <person name="Rong J.-C."/>
            <person name="Qin Q.-L."/>
            <person name="Zhang Y.-Z."/>
        </authorList>
    </citation>
    <scope>NUCLEOTIDE SEQUENCE [LARGE SCALE GENOMIC DNA]</scope>
    <source>
        <strain evidence="2 3">JCM 20779</strain>
    </source>
</reference>
<keyword evidence="1" id="KW-0472">Membrane</keyword>
<organism evidence="2 3">
    <name type="scientific">Pseudoalteromonas piscicida</name>
    <dbReference type="NCBI Taxonomy" id="43662"/>
    <lineage>
        <taxon>Bacteria</taxon>
        <taxon>Pseudomonadati</taxon>
        <taxon>Pseudomonadota</taxon>
        <taxon>Gammaproteobacteria</taxon>
        <taxon>Alteromonadales</taxon>
        <taxon>Pseudoalteromonadaceae</taxon>
        <taxon>Pseudoalteromonas</taxon>
    </lineage>
</organism>
<evidence type="ECO:0000313" key="2">
    <source>
        <dbReference type="EMBL" id="ATD08885.1"/>
    </source>
</evidence>
<keyword evidence="1" id="KW-0812">Transmembrane</keyword>
<gene>
    <name evidence="2" type="ORF">PPIS_a4227</name>
</gene>
<evidence type="ECO:0008006" key="4">
    <source>
        <dbReference type="Google" id="ProtNLM"/>
    </source>
</evidence>
<proteinExistence type="predicted"/>
<feature type="transmembrane region" description="Helical" evidence="1">
    <location>
        <begin position="9"/>
        <end position="28"/>
    </location>
</feature>